<dbReference type="AlphaFoldDB" id="F2NUX6"/>
<keyword evidence="2" id="KW-1185">Reference proteome</keyword>
<protein>
    <submittedName>
        <fullName evidence="1">Uncharacterized protein</fullName>
    </submittedName>
</protein>
<evidence type="ECO:0000313" key="1">
    <source>
        <dbReference type="EMBL" id="AEB13080.1"/>
    </source>
</evidence>
<dbReference type="OrthoDB" id="1654075at2"/>
<reference evidence="1 2" key="1">
    <citation type="journal article" date="2011" name="Stand. Genomic Sci.">
        <title>Complete genome sequence of Treponema succinifaciens type strain (6091).</title>
        <authorList>
            <person name="Han C."/>
            <person name="Gronow S."/>
            <person name="Teshima H."/>
            <person name="Lapidus A."/>
            <person name="Nolan M."/>
            <person name="Lucas S."/>
            <person name="Hammon N."/>
            <person name="Deshpande S."/>
            <person name="Cheng J.F."/>
            <person name="Zeytun A."/>
            <person name="Tapia R."/>
            <person name="Goodwin L."/>
            <person name="Pitluck S."/>
            <person name="Liolios K."/>
            <person name="Pagani I."/>
            <person name="Ivanova N."/>
            <person name="Mavromatis K."/>
            <person name="Mikhailova N."/>
            <person name="Huntemann M."/>
            <person name="Pati A."/>
            <person name="Chen A."/>
            <person name="Palaniappan K."/>
            <person name="Land M."/>
            <person name="Hauser L."/>
            <person name="Brambilla E.M."/>
            <person name="Rohde M."/>
            <person name="Goker M."/>
            <person name="Woyke T."/>
            <person name="Bristow J."/>
            <person name="Eisen J.A."/>
            <person name="Markowitz V."/>
            <person name="Hugenholtz P."/>
            <person name="Kyrpides N.C."/>
            <person name="Klenk H.P."/>
            <person name="Detter J.C."/>
        </authorList>
    </citation>
    <scope>NUCLEOTIDE SEQUENCE [LARGE SCALE GENOMIC DNA]</scope>
    <source>
        <strain evidence="2">ATCC 33096 / DSM 2489 / 6091</strain>
    </source>
</reference>
<dbReference type="HOGENOM" id="CLU_111006_0_0_12"/>
<dbReference type="KEGG" id="tsu:Tresu_0112"/>
<name>F2NUX6_TRES6</name>
<gene>
    <name evidence="1" type="ordered locus">Tresu_0112</name>
</gene>
<accession>F2NUX6</accession>
<reference evidence="2" key="2">
    <citation type="submission" date="2011-04" db="EMBL/GenBank/DDBJ databases">
        <title>The complete genome of chromosome of Treponema succinifaciens DSM 2489.</title>
        <authorList>
            <person name="Lucas S."/>
            <person name="Copeland A."/>
            <person name="Lapidus A."/>
            <person name="Bruce D."/>
            <person name="Goodwin L."/>
            <person name="Pitluck S."/>
            <person name="Peters L."/>
            <person name="Kyrpides N."/>
            <person name="Mavromatis K."/>
            <person name="Ivanova N."/>
            <person name="Ovchinnikova G."/>
            <person name="Teshima H."/>
            <person name="Detter J.C."/>
            <person name="Tapia R."/>
            <person name="Han C."/>
            <person name="Land M."/>
            <person name="Hauser L."/>
            <person name="Markowitz V."/>
            <person name="Cheng J.-F."/>
            <person name="Hugenholtz P."/>
            <person name="Woyke T."/>
            <person name="Wu D."/>
            <person name="Gronow S."/>
            <person name="Wellnitz S."/>
            <person name="Brambilla E."/>
            <person name="Klenk H.-P."/>
            <person name="Eisen J.A."/>
        </authorList>
    </citation>
    <scope>NUCLEOTIDE SEQUENCE [LARGE SCALE GENOMIC DNA]</scope>
    <source>
        <strain evidence="2">ATCC 33096 / DSM 2489 / 6091</strain>
    </source>
</reference>
<sequence>MYSYVPKNESRRFRIFCSDKLNQLKQDLKNKGYEVDFYLVGSGMKNLVTRNENESFDLDYNIEFLNVSISQLNPQELKNYIMSFLNKITVENEPVFRNCQDSTSAITSRLVFGGKLQFSFDVAILAKNKDGDFCRLIHNKKADENSYHWDKIPKSKKVYKRFEKLKSAGHFNKLRDTYLDKKNFYLIHNDHYHSSFTIFKETVNQTWSKYYRS</sequence>
<dbReference type="RefSeq" id="WP_013700391.1">
    <property type="nucleotide sequence ID" value="NC_015385.1"/>
</dbReference>
<proteinExistence type="predicted"/>
<dbReference type="Proteomes" id="UP000006852">
    <property type="component" value="Chromosome"/>
</dbReference>
<dbReference type="GeneID" id="302997359"/>
<dbReference type="EMBL" id="CP002631">
    <property type="protein sequence ID" value="AEB13080.1"/>
    <property type="molecule type" value="Genomic_DNA"/>
</dbReference>
<organism evidence="1 2">
    <name type="scientific">Treponema succinifaciens (strain ATCC 33096 / DSM 2489 / 6091)</name>
    <dbReference type="NCBI Taxonomy" id="869209"/>
    <lineage>
        <taxon>Bacteria</taxon>
        <taxon>Pseudomonadati</taxon>
        <taxon>Spirochaetota</taxon>
        <taxon>Spirochaetia</taxon>
        <taxon>Spirochaetales</taxon>
        <taxon>Treponemataceae</taxon>
        <taxon>Treponema</taxon>
    </lineage>
</organism>
<dbReference type="eggNOG" id="ENOG502Z8IH">
    <property type="taxonomic scope" value="Bacteria"/>
</dbReference>
<evidence type="ECO:0000313" key="2">
    <source>
        <dbReference type="Proteomes" id="UP000006852"/>
    </source>
</evidence>